<dbReference type="Gene3D" id="3.40.50.2000">
    <property type="entry name" value="Glycogen Phosphorylase B"/>
    <property type="match status" value="1"/>
</dbReference>
<evidence type="ECO:0000313" key="3">
    <source>
        <dbReference type="Proteomes" id="UP000317763"/>
    </source>
</evidence>
<organism evidence="2 3">
    <name type="scientific">Tepidimonas taiwanensis</name>
    <dbReference type="NCBI Taxonomy" id="307486"/>
    <lineage>
        <taxon>Bacteria</taxon>
        <taxon>Pseudomonadati</taxon>
        <taxon>Pseudomonadota</taxon>
        <taxon>Betaproteobacteria</taxon>
        <taxon>Burkholderiales</taxon>
        <taxon>Tepidimonas</taxon>
    </lineage>
</organism>
<protein>
    <recommendedName>
        <fullName evidence="4">Glycosyl transferases group 1</fullName>
    </recommendedName>
</protein>
<keyword evidence="3" id="KW-1185">Reference proteome</keyword>
<dbReference type="Proteomes" id="UP000317763">
    <property type="component" value="Unassembled WGS sequence"/>
</dbReference>
<evidence type="ECO:0008006" key="4">
    <source>
        <dbReference type="Google" id="ProtNLM"/>
    </source>
</evidence>
<sequence>MHAALGLRGWFGADVGITVHDVGFATPDALQAQRITLLREAKWLVVPTRFMRDTLEAWWGRCADGQRLPPLHVIPNGWRPLQPSSLSPRVSAHDRYEVAMVGAIGAHKGLAFANAVAKALPDGVRIVLIGYAEGTLTPGWLVPDRLWVHGVFQPEALEELLSTYGARVVWFAPGVPESFCYALSDVWQAGWPAIVPDIGALGERMRAQGFGCTYDPSLSVEGVATLLTDWLKDPPYQPRQDRPVEREPSLAETMEQFGVLYTERSQAMQESIFPDENQLQRLAQQHLDSAFFRKEILRLQEELMLSRERVKAQEDRNSALLQELQRLATLYDARGNWILKLEADIESLQRSLANCPTVESPKGLGHRVREMLNRVLRKNGVSTDD</sequence>
<dbReference type="SUPFAM" id="SSF53756">
    <property type="entry name" value="UDP-Glycosyltransferase/glycogen phosphorylase"/>
    <property type="match status" value="1"/>
</dbReference>
<evidence type="ECO:0000256" key="1">
    <source>
        <dbReference type="SAM" id="Coils"/>
    </source>
</evidence>
<dbReference type="AlphaFoldDB" id="A0A554XE65"/>
<dbReference type="EMBL" id="VJOM01000001">
    <property type="protein sequence ID" value="TSE34079.1"/>
    <property type="molecule type" value="Genomic_DNA"/>
</dbReference>
<proteinExistence type="predicted"/>
<name>A0A554XE65_9BURK</name>
<reference evidence="2 3" key="1">
    <citation type="submission" date="2019-07" db="EMBL/GenBank/DDBJ databases">
        <title>Tepidimonas taiwanensis I1-1 draft genome.</title>
        <authorList>
            <person name="Da Costa M.S."/>
            <person name="Froufe H.J.C."/>
            <person name="Egas C."/>
            <person name="Albuquerque L."/>
        </authorList>
    </citation>
    <scope>NUCLEOTIDE SEQUENCE [LARGE SCALE GENOMIC DNA]</scope>
    <source>
        <strain evidence="2 3">I1-1</strain>
    </source>
</reference>
<comment type="caution">
    <text evidence="2">The sequence shown here is derived from an EMBL/GenBank/DDBJ whole genome shotgun (WGS) entry which is preliminary data.</text>
</comment>
<accession>A0A554XE65</accession>
<dbReference type="STRING" id="307486.GCA_000807215_00152"/>
<keyword evidence="1" id="KW-0175">Coiled coil</keyword>
<feature type="coiled-coil region" evidence="1">
    <location>
        <begin position="296"/>
        <end position="330"/>
    </location>
</feature>
<gene>
    <name evidence="2" type="ORF">Ttaiw_00139</name>
</gene>
<evidence type="ECO:0000313" key="2">
    <source>
        <dbReference type="EMBL" id="TSE34079.1"/>
    </source>
</evidence>